<organism evidence="2 3">
    <name type="scientific">Phialocephala subalpina</name>
    <dbReference type="NCBI Taxonomy" id="576137"/>
    <lineage>
        <taxon>Eukaryota</taxon>
        <taxon>Fungi</taxon>
        <taxon>Dikarya</taxon>
        <taxon>Ascomycota</taxon>
        <taxon>Pezizomycotina</taxon>
        <taxon>Leotiomycetes</taxon>
        <taxon>Helotiales</taxon>
        <taxon>Mollisiaceae</taxon>
        <taxon>Phialocephala</taxon>
        <taxon>Phialocephala fortinii species complex</taxon>
    </lineage>
</organism>
<dbReference type="AlphaFoldDB" id="A0A1L7XQ67"/>
<keyword evidence="1" id="KW-0175">Coiled coil</keyword>
<sequence>MAEEAARRPSIVAKRTHIRQQKHQTLFPDSLPTPPRVIDGLIAGLGYAGIAFYTFQNYKKLNPWELASLTAGSLTFGYGLFGLGKRNGIIQGAGFALRSGQEKEARKEQGEDDWKGEFKGMEFEALNPAEKIAWLKKENARIKDLQEDEQLRCGQAYIAKEEAYAEYDKYGNYGGAAWKSYIEADSVCQDMYNKYEKQQKRLSDIRKEINELSEKI</sequence>
<protein>
    <submittedName>
        <fullName evidence="2">Uncharacterized protein</fullName>
    </submittedName>
</protein>
<dbReference type="EMBL" id="FJOG01000042">
    <property type="protein sequence ID" value="CZR67155.1"/>
    <property type="molecule type" value="Genomic_DNA"/>
</dbReference>
<gene>
    <name evidence="2" type="ORF">PAC_17054</name>
</gene>
<evidence type="ECO:0000256" key="1">
    <source>
        <dbReference type="SAM" id="Coils"/>
    </source>
</evidence>
<accession>A0A1L7XQ67</accession>
<proteinExistence type="predicted"/>
<evidence type="ECO:0000313" key="2">
    <source>
        <dbReference type="EMBL" id="CZR67155.1"/>
    </source>
</evidence>
<dbReference type="OrthoDB" id="3506617at2759"/>
<name>A0A1L7XQ67_9HELO</name>
<dbReference type="Proteomes" id="UP000184330">
    <property type="component" value="Unassembled WGS sequence"/>
</dbReference>
<reference evidence="2 3" key="1">
    <citation type="submission" date="2016-03" db="EMBL/GenBank/DDBJ databases">
        <authorList>
            <person name="Ploux O."/>
        </authorList>
    </citation>
    <scope>NUCLEOTIDE SEQUENCE [LARGE SCALE GENOMIC DNA]</scope>
    <source>
        <strain evidence="2 3">UAMH 11012</strain>
    </source>
</reference>
<feature type="coiled-coil region" evidence="1">
    <location>
        <begin position="188"/>
        <end position="215"/>
    </location>
</feature>
<keyword evidence="3" id="KW-1185">Reference proteome</keyword>
<evidence type="ECO:0000313" key="3">
    <source>
        <dbReference type="Proteomes" id="UP000184330"/>
    </source>
</evidence>